<dbReference type="GO" id="GO:0062122">
    <property type="term" value="F:histone H3K37 methyltransferase activity"/>
    <property type="evidence" value="ECO:0007669"/>
    <property type="project" value="InterPro"/>
</dbReference>
<name>A0A967EUQ8_9PROT</name>
<evidence type="ECO:0000313" key="3">
    <source>
        <dbReference type="Proteomes" id="UP000761264"/>
    </source>
</evidence>
<proteinExistence type="predicted"/>
<dbReference type="AlphaFoldDB" id="A0A967EUQ8"/>
<dbReference type="PIRSF" id="PIRSF022536">
    <property type="entry name" value="A612L_SET"/>
    <property type="match status" value="1"/>
</dbReference>
<dbReference type="InterPro" id="IPR046341">
    <property type="entry name" value="SET_dom_sf"/>
</dbReference>
<dbReference type="InterPro" id="IPR009207">
    <property type="entry name" value="SET7_MeTrfase"/>
</dbReference>
<comment type="caution">
    <text evidence="2">The sequence shown here is derived from an EMBL/GenBank/DDBJ whole genome shotgun (WGS) entry which is preliminary data.</text>
</comment>
<dbReference type="RefSeq" id="WP_167220825.1">
    <property type="nucleotide sequence ID" value="NZ_JAAQPH010000001.1"/>
</dbReference>
<reference evidence="2" key="1">
    <citation type="submission" date="2020-03" db="EMBL/GenBank/DDBJ databases">
        <title>Genome of Pelagibius litoralis DSM 21314T.</title>
        <authorList>
            <person name="Wang G."/>
        </authorList>
    </citation>
    <scope>NUCLEOTIDE SEQUENCE</scope>
    <source>
        <strain evidence="2">DSM 21314</strain>
    </source>
</reference>
<dbReference type="EMBL" id="JAAQPH010000001">
    <property type="protein sequence ID" value="NIA67382.1"/>
    <property type="molecule type" value="Genomic_DNA"/>
</dbReference>
<sequence length="128" mass="14146">MLKIEAIPGKGRGVRASRAIAAGTLIERAPAIRLPAAERPLIDQTTVFVYYFADPVTYREGADYDCLLAFGLSTFCNHAAQPNAVVSWEEDPLGLWALLTAIDDIAEEDEVTVFYTNVDQYKPDSFFV</sequence>
<dbReference type="PROSITE" id="PS50280">
    <property type="entry name" value="SET"/>
    <property type="match status" value="1"/>
</dbReference>
<dbReference type="InterPro" id="IPR001214">
    <property type="entry name" value="SET_dom"/>
</dbReference>
<accession>A0A967EUQ8</accession>
<evidence type="ECO:0000313" key="2">
    <source>
        <dbReference type="EMBL" id="NIA67382.1"/>
    </source>
</evidence>
<dbReference type="Gene3D" id="2.170.270.10">
    <property type="entry name" value="SET domain"/>
    <property type="match status" value="1"/>
</dbReference>
<dbReference type="Proteomes" id="UP000761264">
    <property type="component" value="Unassembled WGS sequence"/>
</dbReference>
<dbReference type="SMART" id="SM00317">
    <property type="entry name" value="SET"/>
    <property type="match status" value="1"/>
</dbReference>
<keyword evidence="3" id="KW-1185">Reference proteome</keyword>
<feature type="domain" description="SET" evidence="1">
    <location>
        <begin position="1"/>
        <end position="116"/>
    </location>
</feature>
<dbReference type="SUPFAM" id="SSF82199">
    <property type="entry name" value="SET domain"/>
    <property type="match status" value="1"/>
</dbReference>
<organism evidence="2 3">
    <name type="scientific">Pelagibius litoralis</name>
    <dbReference type="NCBI Taxonomy" id="374515"/>
    <lineage>
        <taxon>Bacteria</taxon>
        <taxon>Pseudomonadati</taxon>
        <taxon>Pseudomonadota</taxon>
        <taxon>Alphaproteobacteria</taxon>
        <taxon>Rhodospirillales</taxon>
        <taxon>Rhodovibrionaceae</taxon>
        <taxon>Pelagibius</taxon>
    </lineage>
</organism>
<gene>
    <name evidence="2" type="ORF">HBA54_02115</name>
</gene>
<evidence type="ECO:0000259" key="1">
    <source>
        <dbReference type="PROSITE" id="PS50280"/>
    </source>
</evidence>
<protein>
    <submittedName>
        <fullName evidence="2">SET domain-containing protein</fullName>
    </submittedName>
</protein>
<dbReference type="Pfam" id="PF00856">
    <property type="entry name" value="SET"/>
    <property type="match status" value="1"/>
</dbReference>